<dbReference type="EMBL" id="JBGBZJ010000003">
    <property type="protein sequence ID" value="MEY9456386.1"/>
    <property type="molecule type" value="Genomic_DNA"/>
</dbReference>
<organism evidence="1 2">
    <name type="scientific">Bradyrhizobium ottawaense</name>
    <dbReference type="NCBI Taxonomy" id="931866"/>
    <lineage>
        <taxon>Bacteria</taxon>
        <taxon>Pseudomonadati</taxon>
        <taxon>Pseudomonadota</taxon>
        <taxon>Alphaproteobacteria</taxon>
        <taxon>Hyphomicrobiales</taxon>
        <taxon>Nitrobacteraceae</taxon>
        <taxon>Bradyrhizobium</taxon>
    </lineage>
</organism>
<dbReference type="Proteomes" id="UP001565369">
    <property type="component" value="Unassembled WGS sequence"/>
</dbReference>
<keyword evidence="2" id="KW-1185">Reference proteome</keyword>
<accession>A0ABV4FXP4</accession>
<evidence type="ECO:0000313" key="1">
    <source>
        <dbReference type="EMBL" id="MEY9456386.1"/>
    </source>
</evidence>
<gene>
    <name evidence="1" type="ORF">ABIG07_005334</name>
</gene>
<proteinExistence type="predicted"/>
<reference evidence="1 2" key="1">
    <citation type="submission" date="2024-07" db="EMBL/GenBank/DDBJ databases">
        <title>Genomic Encyclopedia of Type Strains, Phase V (KMG-V): Genome sequencing to study the core and pangenomes of soil and plant-associated prokaryotes.</title>
        <authorList>
            <person name="Whitman W."/>
        </authorList>
    </citation>
    <scope>NUCLEOTIDE SEQUENCE [LARGE SCALE GENOMIC DNA]</scope>
    <source>
        <strain evidence="1 2">USDA 152</strain>
    </source>
</reference>
<evidence type="ECO:0000313" key="2">
    <source>
        <dbReference type="Proteomes" id="UP001565369"/>
    </source>
</evidence>
<name>A0ABV4FXP4_9BRAD</name>
<sequence length="48" mass="4842">MTGRATVSHAQRGTNGVVTAVLVVVGGEHTLAPGDQVKPSADGEVVWS</sequence>
<comment type="caution">
    <text evidence="1">The sequence shown here is derived from an EMBL/GenBank/DDBJ whole genome shotgun (WGS) entry which is preliminary data.</text>
</comment>
<protein>
    <submittedName>
        <fullName evidence="1">Uncharacterized protein</fullName>
    </submittedName>
</protein>